<accession>A0ABP4FPN7</accession>
<dbReference type="Proteomes" id="UP001500467">
    <property type="component" value="Unassembled WGS sequence"/>
</dbReference>
<dbReference type="SUPFAM" id="SSF52266">
    <property type="entry name" value="SGNH hydrolase"/>
    <property type="match status" value="1"/>
</dbReference>
<comment type="caution">
    <text evidence="3">The sequence shown here is derived from an EMBL/GenBank/DDBJ whole genome shotgun (WGS) entry which is preliminary data.</text>
</comment>
<dbReference type="PANTHER" id="PTHR43784:SF2">
    <property type="entry name" value="GDSL-LIKE LIPASE_ACYLHYDROLASE, PUTATIVE (AFU_ORTHOLOGUE AFUA_2G00820)-RELATED"/>
    <property type="match status" value="1"/>
</dbReference>
<evidence type="ECO:0000313" key="4">
    <source>
        <dbReference type="Proteomes" id="UP001500467"/>
    </source>
</evidence>
<dbReference type="PANTHER" id="PTHR43784">
    <property type="entry name" value="GDSL-LIKE LIPASE/ACYLHYDROLASE, PUTATIVE (AFU_ORTHOLOGUE AFUA_2G00820)-RELATED"/>
    <property type="match status" value="1"/>
</dbReference>
<organism evidence="3 4">
    <name type="scientific">Prauserella alba</name>
    <dbReference type="NCBI Taxonomy" id="176898"/>
    <lineage>
        <taxon>Bacteria</taxon>
        <taxon>Bacillati</taxon>
        <taxon>Actinomycetota</taxon>
        <taxon>Actinomycetes</taxon>
        <taxon>Pseudonocardiales</taxon>
        <taxon>Pseudonocardiaceae</taxon>
        <taxon>Prauserella</taxon>
    </lineage>
</organism>
<proteinExistence type="predicted"/>
<evidence type="ECO:0000259" key="2">
    <source>
        <dbReference type="Pfam" id="PF13472"/>
    </source>
</evidence>
<feature type="region of interest" description="Disordered" evidence="1">
    <location>
        <begin position="247"/>
        <end position="271"/>
    </location>
</feature>
<sequence length="271" mass="29565">MSRSEGDVPARGYRRFVALGDSQTEGLNDGDDRHGFRGWADRLAERLAASESQLRYANLAVRGRRAHEIRGEQLTPALALAPDLATVMAGVNDLIRPRFDADAVGSHVEHVIGALAGTGATVVTFTYPDPGLRMTAGRLLTTRTREFNERVRTAARQHGAVVVELSAHPVTSDPRLWSGDRLHLNTLGHTRLAAAVAHALALPGSDTTWTRPLAPRPAPAGWRRAGADLRWTAEFVGPWLLRRIRGRSSGDGRTAKRPALAPIDRPQRTRK</sequence>
<dbReference type="InterPro" id="IPR013830">
    <property type="entry name" value="SGNH_hydro"/>
</dbReference>
<protein>
    <submittedName>
        <fullName evidence="3">SGNH/GDSL hydrolase family protein</fullName>
    </submittedName>
</protein>
<dbReference type="InterPro" id="IPR036514">
    <property type="entry name" value="SGNH_hydro_sf"/>
</dbReference>
<name>A0ABP4FPN7_9PSEU</name>
<dbReference type="Pfam" id="PF13472">
    <property type="entry name" value="Lipase_GDSL_2"/>
    <property type="match status" value="1"/>
</dbReference>
<evidence type="ECO:0000313" key="3">
    <source>
        <dbReference type="EMBL" id="GAA1190228.1"/>
    </source>
</evidence>
<dbReference type="EMBL" id="BAAALM010000001">
    <property type="protein sequence ID" value="GAA1190228.1"/>
    <property type="molecule type" value="Genomic_DNA"/>
</dbReference>
<dbReference type="GO" id="GO:0016787">
    <property type="term" value="F:hydrolase activity"/>
    <property type="evidence" value="ECO:0007669"/>
    <property type="project" value="UniProtKB-KW"/>
</dbReference>
<keyword evidence="3" id="KW-0378">Hydrolase</keyword>
<keyword evidence="4" id="KW-1185">Reference proteome</keyword>
<dbReference type="CDD" id="cd01832">
    <property type="entry name" value="SGNH_hydrolase_like_1"/>
    <property type="match status" value="1"/>
</dbReference>
<dbReference type="RefSeq" id="WP_253852574.1">
    <property type="nucleotide sequence ID" value="NZ_BAAALM010000001.1"/>
</dbReference>
<dbReference type="InterPro" id="IPR053140">
    <property type="entry name" value="GDSL_Rv0518-like"/>
</dbReference>
<reference evidence="4" key="1">
    <citation type="journal article" date="2019" name="Int. J. Syst. Evol. Microbiol.">
        <title>The Global Catalogue of Microorganisms (GCM) 10K type strain sequencing project: providing services to taxonomists for standard genome sequencing and annotation.</title>
        <authorList>
            <consortium name="The Broad Institute Genomics Platform"/>
            <consortium name="The Broad Institute Genome Sequencing Center for Infectious Disease"/>
            <person name="Wu L."/>
            <person name="Ma J."/>
        </authorList>
    </citation>
    <scope>NUCLEOTIDE SEQUENCE [LARGE SCALE GENOMIC DNA]</scope>
    <source>
        <strain evidence="4">JCM 13022</strain>
    </source>
</reference>
<feature type="domain" description="SGNH hydrolase-type esterase" evidence="2">
    <location>
        <begin position="18"/>
        <end position="190"/>
    </location>
</feature>
<gene>
    <name evidence="3" type="ORF">GCM10009675_00450</name>
</gene>
<dbReference type="Gene3D" id="3.40.50.1110">
    <property type="entry name" value="SGNH hydrolase"/>
    <property type="match status" value="1"/>
</dbReference>
<evidence type="ECO:0000256" key="1">
    <source>
        <dbReference type="SAM" id="MobiDB-lite"/>
    </source>
</evidence>